<gene>
    <name evidence="1" type="ORF">SAMN05660472_01087</name>
</gene>
<dbReference type="Proteomes" id="UP000198718">
    <property type="component" value="Unassembled WGS sequence"/>
</dbReference>
<organism evidence="1 2">
    <name type="scientific">Natronincola ferrireducens</name>
    <dbReference type="NCBI Taxonomy" id="393762"/>
    <lineage>
        <taxon>Bacteria</taxon>
        <taxon>Bacillati</taxon>
        <taxon>Bacillota</taxon>
        <taxon>Clostridia</taxon>
        <taxon>Peptostreptococcales</taxon>
        <taxon>Natronincolaceae</taxon>
        <taxon>Natronincola</taxon>
    </lineage>
</organism>
<evidence type="ECO:0000313" key="2">
    <source>
        <dbReference type="Proteomes" id="UP000198718"/>
    </source>
</evidence>
<dbReference type="EMBL" id="FNFP01000001">
    <property type="protein sequence ID" value="SDK23519.1"/>
    <property type="molecule type" value="Genomic_DNA"/>
</dbReference>
<name>A0A1G9A854_9FIRM</name>
<dbReference type="AlphaFoldDB" id="A0A1G9A854"/>
<accession>A0A1G9A854</accession>
<dbReference type="STRING" id="393762.SAMN05660472_01087"/>
<protein>
    <submittedName>
        <fullName evidence="1">Uncharacterized protein</fullName>
    </submittedName>
</protein>
<keyword evidence="2" id="KW-1185">Reference proteome</keyword>
<reference evidence="1 2" key="1">
    <citation type="submission" date="2016-10" db="EMBL/GenBank/DDBJ databases">
        <authorList>
            <person name="de Groot N.N."/>
        </authorList>
    </citation>
    <scope>NUCLEOTIDE SEQUENCE [LARGE SCALE GENOMIC DNA]</scope>
    <source>
        <strain evidence="1 2">DSM 18346</strain>
    </source>
</reference>
<evidence type="ECO:0000313" key="1">
    <source>
        <dbReference type="EMBL" id="SDK23519.1"/>
    </source>
</evidence>
<dbReference type="RefSeq" id="WP_090551359.1">
    <property type="nucleotide sequence ID" value="NZ_FNFP01000001.1"/>
</dbReference>
<sequence>MHSVIISKKQGLRDIAKAGGITAVVYEVEDVKREIQQLNPKELRGLEAMEMKRLYKQKSTYRQMKRFRG</sequence>
<proteinExistence type="predicted"/>